<dbReference type="InterPro" id="IPR036390">
    <property type="entry name" value="WH_DNA-bd_sf"/>
</dbReference>
<keyword evidence="1" id="KW-0805">Transcription regulation</keyword>
<evidence type="ECO:0000256" key="1">
    <source>
        <dbReference type="ARBA" id="ARBA00023015"/>
    </source>
</evidence>
<dbReference type="GO" id="GO:0003700">
    <property type="term" value="F:DNA-binding transcription factor activity"/>
    <property type="evidence" value="ECO:0007669"/>
    <property type="project" value="TreeGrafter"/>
</dbReference>
<feature type="domain" description="HTH crp-type" evidence="5">
    <location>
        <begin position="148"/>
        <end position="214"/>
    </location>
</feature>
<dbReference type="SMART" id="SM00419">
    <property type="entry name" value="HTH_CRP"/>
    <property type="match status" value="1"/>
</dbReference>
<evidence type="ECO:0000313" key="6">
    <source>
        <dbReference type="EMBL" id="SFC89330.1"/>
    </source>
</evidence>
<dbReference type="InterPro" id="IPR036388">
    <property type="entry name" value="WH-like_DNA-bd_sf"/>
</dbReference>
<keyword evidence="7" id="KW-1185">Reference proteome</keyword>
<evidence type="ECO:0000259" key="4">
    <source>
        <dbReference type="PROSITE" id="PS50042"/>
    </source>
</evidence>
<dbReference type="GO" id="GO:0005829">
    <property type="term" value="C:cytosol"/>
    <property type="evidence" value="ECO:0007669"/>
    <property type="project" value="TreeGrafter"/>
</dbReference>
<dbReference type="InterPro" id="IPR012318">
    <property type="entry name" value="HTH_CRP"/>
</dbReference>
<feature type="domain" description="Cyclic nucleotide-binding" evidence="4">
    <location>
        <begin position="12"/>
        <end position="78"/>
    </location>
</feature>
<dbReference type="CDD" id="cd00038">
    <property type="entry name" value="CAP_ED"/>
    <property type="match status" value="1"/>
</dbReference>
<gene>
    <name evidence="6" type="ORF">SAMN05421780_111127</name>
</gene>
<proteinExistence type="predicted"/>
<dbReference type="Pfam" id="PF13545">
    <property type="entry name" value="HTH_Crp_2"/>
    <property type="match status" value="1"/>
</dbReference>
<dbReference type="Proteomes" id="UP000199514">
    <property type="component" value="Unassembled WGS sequence"/>
</dbReference>
<dbReference type="RefSeq" id="WP_091515854.1">
    <property type="nucleotide sequence ID" value="NZ_FOLE01000011.1"/>
</dbReference>
<dbReference type="Gene3D" id="2.60.120.10">
    <property type="entry name" value="Jelly Rolls"/>
    <property type="match status" value="1"/>
</dbReference>
<dbReference type="SUPFAM" id="SSF46785">
    <property type="entry name" value="Winged helix' DNA-binding domain"/>
    <property type="match status" value="1"/>
</dbReference>
<dbReference type="PROSITE" id="PS50042">
    <property type="entry name" value="CNMP_BINDING_3"/>
    <property type="match status" value="1"/>
</dbReference>
<dbReference type="InterPro" id="IPR050397">
    <property type="entry name" value="Env_Response_Regulators"/>
</dbReference>
<organism evidence="6 7">
    <name type="scientific">Flexibacter flexilis DSM 6793</name>
    <dbReference type="NCBI Taxonomy" id="927664"/>
    <lineage>
        <taxon>Bacteria</taxon>
        <taxon>Pseudomonadati</taxon>
        <taxon>Bacteroidota</taxon>
        <taxon>Cytophagia</taxon>
        <taxon>Cytophagales</taxon>
        <taxon>Flexibacteraceae</taxon>
        <taxon>Flexibacter</taxon>
    </lineage>
</organism>
<protein>
    <submittedName>
        <fullName evidence="6">CRP/FNR family transcriptional regulator, anaerobic regulatory protein</fullName>
    </submittedName>
</protein>
<sequence>MTTLDNLAIKKQFPSFENELIDSIIAFAQIKEVKAGETIIRKGQYIKHVVLVQSGSIKIYTDGEDGGEFFMYFLNAGQACAVSMVCVTQMEMSSITAVAEEDTTLLLVPLAMMEKWMSQHKSWYKFVVANYRNRFDEILRALDQVAFRGMDERLSFYLRRQAQQLQTNTLHLSHQQIAADLNSTREVISRLLKKMEQRNLLKLQRNQIVLEEALLGEIKI</sequence>
<reference evidence="6 7" key="1">
    <citation type="submission" date="2016-10" db="EMBL/GenBank/DDBJ databases">
        <authorList>
            <person name="de Groot N.N."/>
        </authorList>
    </citation>
    <scope>NUCLEOTIDE SEQUENCE [LARGE SCALE GENOMIC DNA]</scope>
    <source>
        <strain evidence="6 7">DSM 6793</strain>
    </source>
</reference>
<dbReference type="Gene3D" id="1.10.10.10">
    <property type="entry name" value="Winged helix-like DNA-binding domain superfamily/Winged helix DNA-binding domain"/>
    <property type="match status" value="1"/>
</dbReference>
<dbReference type="InterPro" id="IPR018490">
    <property type="entry name" value="cNMP-bd_dom_sf"/>
</dbReference>
<evidence type="ECO:0000256" key="2">
    <source>
        <dbReference type="ARBA" id="ARBA00023125"/>
    </source>
</evidence>
<dbReference type="InterPro" id="IPR014710">
    <property type="entry name" value="RmlC-like_jellyroll"/>
</dbReference>
<dbReference type="STRING" id="927664.SAMN05421780_111127"/>
<evidence type="ECO:0000259" key="5">
    <source>
        <dbReference type="PROSITE" id="PS51063"/>
    </source>
</evidence>
<dbReference type="AlphaFoldDB" id="A0A1I1N6G7"/>
<accession>A0A1I1N6G7</accession>
<keyword evidence="3" id="KW-0804">Transcription</keyword>
<name>A0A1I1N6G7_9BACT</name>
<evidence type="ECO:0000313" key="7">
    <source>
        <dbReference type="Proteomes" id="UP000199514"/>
    </source>
</evidence>
<dbReference type="PROSITE" id="PS51063">
    <property type="entry name" value="HTH_CRP_2"/>
    <property type="match status" value="1"/>
</dbReference>
<keyword evidence="2" id="KW-0238">DNA-binding</keyword>
<dbReference type="SUPFAM" id="SSF51206">
    <property type="entry name" value="cAMP-binding domain-like"/>
    <property type="match status" value="1"/>
</dbReference>
<dbReference type="EMBL" id="FOLE01000011">
    <property type="protein sequence ID" value="SFC89330.1"/>
    <property type="molecule type" value="Genomic_DNA"/>
</dbReference>
<dbReference type="GO" id="GO:0003677">
    <property type="term" value="F:DNA binding"/>
    <property type="evidence" value="ECO:0007669"/>
    <property type="project" value="UniProtKB-KW"/>
</dbReference>
<dbReference type="Pfam" id="PF00027">
    <property type="entry name" value="cNMP_binding"/>
    <property type="match status" value="1"/>
</dbReference>
<dbReference type="InterPro" id="IPR000595">
    <property type="entry name" value="cNMP-bd_dom"/>
</dbReference>
<dbReference type="PANTHER" id="PTHR24567:SF26">
    <property type="entry name" value="REGULATORY PROTEIN YEIL"/>
    <property type="match status" value="1"/>
</dbReference>
<dbReference type="PANTHER" id="PTHR24567">
    <property type="entry name" value="CRP FAMILY TRANSCRIPTIONAL REGULATORY PROTEIN"/>
    <property type="match status" value="1"/>
</dbReference>
<dbReference type="OrthoDB" id="9776746at2"/>
<evidence type="ECO:0000256" key="3">
    <source>
        <dbReference type="ARBA" id="ARBA00023163"/>
    </source>
</evidence>